<dbReference type="HOGENOM" id="CLU_031285_10_5_9"/>
<dbReference type="eggNOG" id="COG1653">
    <property type="taxonomic scope" value="Bacteria"/>
</dbReference>
<dbReference type="Gene3D" id="3.40.190.10">
    <property type="entry name" value="Periplasmic binding protein-like II"/>
    <property type="match status" value="1"/>
</dbReference>
<dbReference type="STRING" id="572479.Hprae_0369"/>
<dbReference type="SUPFAM" id="SSF53850">
    <property type="entry name" value="Periplasmic binding protein-like II"/>
    <property type="match status" value="1"/>
</dbReference>
<evidence type="ECO:0000313" key="4">
    <source>
        <dbReference type="EMBL" id="ADO76525.1"/>
    </source>
</evidence>
<dbReference type="PANTHER" id="PTHR30061:SF50">
    <property type="entry name" value="MALTOSE_MALTODEXTRIN-BINDING PERIPLASMIC PROTEIN"/>
    <property type="match status" value="1"/>
</dbReference>
<accession>E3DNI7</accession>
<dbReference type="GO" id="GO:0042956">
    <property type="term" value="P:maltodextrin transmembrane transport"/>
    <property type="evidence" value="ECO:0007669"/>
    <property type="project" value="TreeGrafter"/>
</dbReference>
<keyword evidence="5" id="KW-1185">Reference proteome</keyword>
<name>E3DNI7_HALPG</name>
<dbReference type="PANTHER" id="PTHR30061">
    <property type="entry name" value="MALTOSE-BINDING PERIPLASMIC PROTEIN"/>
    <property type="match status" value="1"/>
</dbReference>
<dbReference type="GO" id="GO:1901982">
    <property type="term" value="F:maltose binding"/>
    <property type="evidence" value="ECO:0007669"/>
    <property type="project" value="TreeGrafter"/>
</dbReference>
<keyword evidence="3" id="KW-0732">Signal</keyword>
<dbReference type="PATRIC" id="fig|572479.3.peg.373"/>
<dbReference type="OrthoDB" id="383937at2"/>
<sequence length="415" mass="47214">MKKKIVISLVFIILMVTFSSIVGAETVIKYGLWDKNQVPAMQKIIDNFETEYPDISVKIELTPYSQYWTKLQISATGGSLPDVFWLNGPNFALYASNGMIMPIDEKIKNSDKISESSYIESLVNLYTYEDKLYGLPKDFDTIGLYYNKEIFDKYNVEYPKKDWNWNDLINAAKKITNQSEGVWGIAAPQDGQENYYNTIFQSGGYIVKNENGKKISGYDKQDTIDGLKFWVDLIHKYKISPTLAQMTDTSALDLFSSGKVAMLYHGSWQQIAFSNNEYTKDKVDVAVLPKGDRKGVVIHGLANVISSQSENPEAAWRFLEYLGSEESAKIMANTGTVIPAYKNTQQAWLDSNPNMNLEAFIEMLPHSYPYPQSVNTAKWNELENKYFNKAWSGEISVKEAADKVAEEMNKILREE</sequence>
<dbReference type="AlphaFoldDB" id="E3DNI7"/>
<evidence type="ECO:0000256" key="3">
    <source>
        <dbReference type="ARBA" id="ARBA00022729"/>
    </source>
</evidence>
<dbReference type="GO" id="GO:0055052">
    <property type="term" value="C:ATP-binding cassette (ABC) transporter complex, substrate-binding subunit-containing"/>
    <property type="evidence" value="ECO:0007669"/>
    <property type="project" value="TreeGrafter"/>
</dbReference>
<comment type="similarity">
    <text evidence="1">Belongs to the bacterial solute-binding protein 1 family.</text>
</comment>
<proteinExistence type="inferred from homology"/>
<dbReference type="RefSeq" id="WP_014552558.1">
    <property type="nucleotide sequence ID" value="NC_017455.1"/>
</dbReference>
<dbReference type="Proteomes" id="UP000006866">
    <property type="component" value="Chromosome"/>
</dbReference>
<dbReference type="InterPro" id="IPR006059">
    <property type="entry name" value="SBP"/>
</dbReference>
<protein>
    <submittedName>
        <fullName evidence="4">Carbohydrate ABC transporter substrate-binding protein, CUT1 family</fullName>
    </submittedName>
</protein>
<dbReference type="Pfam" id="PF01547">
    <property type="entry name" value="SBP_bac_1"/>
    <property type="match status" value="1"/>
</dbReference>
<dbReference type="KEGG" id="hpk:Hprae_0369"/>
<dbReference type="CDD" id="cd13585">
    <property type="entry name" value="PBP2_TMBP_like"/>
    <property type="match status" value="1"/>
</dbReference>
<evidence type="ECO:0000256" key="1">
    <source>
        <dbReference type="ARBA" id="ARBA00008520"/>
    </source>
</evidence>
<keyword evidence="2" id="KW-0813">Transport</keyword>
<reference evidence="4 5" key="2">
    <citation type="journal article" date="2011" name="Stand. Genomic Sci.">
        <title>Complete genome sequence of the extremely halophilic Halanaerobium praevalens type strain (GSL).</title>
        <authorList>
            <person name="Ivanova N."/>
            <person name="Sikorski J."/>
            <person name="Chertkov O."/>
            <person name="Nolan M."/>
            <person name="Lucas S."/>
            <person name="Hammon N."/>
            <person name="Deshpande S."/>
            <person name="Cheng J.F."/>
            <person name="Tapia R."/>
            <person name="Han C."/>
            <person name="Goodwin L."/>
            <person name="Pitluck S."/>
            <person name="Huntemann M."/>
            <person name="Liolios K."/>
            <person name="Pagani I."/>
            <person name="Mavromatis K."/>
            <person name="Ovchinikova G."/>
            <person name="Pati A."/>
            <person name="Chen A."/>
            <person name="Palaniappan K."/>
            <person name="Land M."/>
            <person name="Hauser L."/>
            <person name="Brambilla E.M."/>
            <person name="Kannan K.P."/>
            <person name="Rohde M."/>
            <person name="Tindall B.J."/>
            <person name="Goker M."/>
            <person name="Detter J.C."/>
            <person name="Woyke T."/>
            <person name="Bristow J."/>
            <person name="Eisen J.A."/>
            <person name="Markowitz V."/>
            <person name="Hugenholtz P."/>
            <person name="Kyrpides N.C."/>
            <person name="Klenk H.P."/>
            <person name="Lapidus A."/>
        </authorList>
    </citation>
    <scope>NUCLEOTIDE SEQUENCE [LARGE SCALE GENOMIC DNA]</scope>
    <source>
        <strain evidence="5">ATCC 33744 / DSM 2228 / GSL</strain>
    </source>
</reference>
<organism evidence="4 5">
    <name type="scientific">Halanaerobium praevalens (strain ATCC 33744 / DSM 2228 / GSL)</name>
    <dbReference type="NCBI Taxonomy" id="572479"/>
    <lineage>
        <taxon>Bacteria</taxon>
        <taxon>Bacillati</taxon>
        <taxon>Bacillota</taxon>
        <taxon>Clostridia</taxon>
        <taxon>Halanaerobiales</taxon>
        <taxon>Halanaerobiaceae</taxon>
        <taxon>Halanaerobium</taxon>
    </lineage>
</organism>
<reference evidence="5" key="1">
    <citation type="submission" date="2010-10" db="EMBL/GenBank/DDBJ databases">
        <title>The complete genome of Halanaerobium praevalens DSM 2228.</title>
        <authorList>
            <consortium name="US DOE Joint Genome Institute (JGI-PGF)"/>
            <person name="Lucas S."/>
            <person name="Copeland A."/>
            <person name="Lapidus A."/>
            <person name="Glavina del Rio T."/>
            <person name="Dalin E."/>
            <person name="Tice H."/>
            <person name="Bruce D."/>
            <person name="Goodwin L."/>
            <person name="Pitluck S."/>
            <person name="Kyrpides N."/>
            <person name="Mavromatis K."/>
            <person name="Ivanova N."/>
            <person name="Ovchinnikova G."/>
            <person name="Chertkov O."/>
            <person name="Detter J.C."/>
            <person name="Han C."/>
            <person name="Larimer F."/>
            <person name="Land M."/>
            <person name="Hauser L."/>
            <person name="Markowitz V."/>
            <person name="Cheng J.-F."/>
            <person name="Hugenholtz P."/>
            <person name="Woyke T."/>
            <person name="Wu D."/>
            <person name="Tindall B."/>
            <person name="Pomrenke H.G."/>
            <person name="Brambilla E."/>
            <person name="Klenk H.-P."/>
            <person name="Eisen J.A."/>
        </authorList>
    </citation>
    <scope>NUCLEOTIDE SEQUENCE [LARGE SCALE GENOMIC DNA]</scope>
    <source>
        <strain evidence="5">ATCC 33744 / DSM 2228 / GSL</strain>
    </source>
</reference>
<evidence type="ECO:0000313" key="5">
    <source>
        <dbReference type="Proteomes" id="UP000006866"/>
    </source>
</evidence>
<dbReference type="EMBL" id="CP002175">
    <property type="protein sequence ID" value="ADO76525.1"/>
    <property type="molecule type" value="Genomic_DNA"/>
</dbReference>
<dbReference type="GO" id="GO:0015768">
    <property type="term" value="P:maltose transport"/>
    <property type="evidence" value="ECO:0007669"/>
    <property type="project" value="TreeGrafter"/>
</dbReference>
<evidence type="ECO:0000256" key="2">
    <source>
        <dbReference type="ARBA" id="ARBA00022448"/>
    </source>
</evidence>
<gene>
    <name evidence="4" type="ordered locus">Hprae_0369</name>
</gene>